<dbReference type="InterPro" id="IPR054223">
    <property type="entry name" value="DUF6943"/>
</dbReference>
<dbReference type="STRING" id="1850246.LPB138_02395"/>
<evidence type="ECO:0000313" key="1">
    <source>
        <dbReference type="EMBL" id="AOW19596.1"/>
    </source>
</evidence>
<protein>
    <submittedName>
        <fullName evidence="1">Uncharacterized protein</fullName>
    </submittedName>
</protein>
<organism evidence="1 2">
    <name type="scientific">Urechidicola croceus</name>
    <dbReference type="NCBI Taxonomy" id="1850246"/>
    <lineage>
        <taxon>Bacteria</taxon>
        <taxon>Pseudomonadati</taxon>
        <taxon>Bacteroidota</taxon>
        <taxon>Flavobacteriia</taxon>
        <taxon>Flavobacteriales</taxon>
        <taxon>Flavobacteriaceae</taxon>
        <taxon>Urechidicola</taxon>
    </lineage>
</organism>
<dbReference type="OrthoDB" id="670969at2"/>
<name>A0A1D8P4W6_9FLAO</name>
<accession>A0A1D8P4W6</accession>
<dbReference type="KEGG" id="lul:LPB138_02395"/>
<dbReference type="RefSeq" id="WP_070235712.1">
    <property type="nucleotide sequence ID" value="NZ_CP017478.1"/>
</dbReference>
<dbReference type="AlphaFoldDB" id="A0A1D8P4W6"/>
<dbReference type="Pfam" id="PF22105">
    <property type="entry name" value="DUF6943"/>
    <property type="match status" value="1"/>
</dbReference>
<proteinExistence type="predicted"/>
<evidence type="ECO:0000313" key="2">
    <source>
        <dbReference type="Proteomes" id="UP000176050"/>
    </source>
</evidence>
<sequence length="143" mass="16879">MTKFYLKTNSKTAETKKPHFYILNKGMNSGKPLKEPCPNCFVLTANTEEELQSLYWLCFGLWKAKSFHYYLKGSVIPFITINDMRKAIAGGYEIAEENKPVFQKSVKVLQLLEDKEKQYHQNIQLIQDAKRAIFYRYISRRRK</sequence>
<keyword evidence="2" id="KW-1185">Reference proteome</keyword>
<dbReference type="Proteomes" id="UP000176050">
    <property type="component" value="Chromosome"/>
</dbReference>
<gene>
    <name evidence="1" type="ORF">LPB138_02395</name>
</gene>
<reference evidence="1 2" key="1">
    <citation type="submission" date="2016-10" db="EMBL/GenBank/DDBJ databases">
        <title>Lutibacter sp. LPB0138, isolated from marine gastropod.</title>
        <authorList>
            <person name="Kim E."/>
            <person name="Yi H."/>
        </authorList>
    </citation>
    <scope>NUCLEOTIDE SEQUENCE [LARGE SCALE GENOMIC DNA]</scope>
    <source>
        <strain evidence="1 2">LPB0138</strain>
    </source>
</reference>
<dbReference type="EMBL" id="CP017478">
    <property type="protein sequence ID" value="AOW19596.1"/>
    <property type="molecule type" value="Genomic_DNA"/>
</dbReference>